<name>A0A6G1HZB6_9PEZI</name>
<proteinExistence type="predicted"/>
<dbReference type="AlphaFoldDB" id="A0A6G1HZB6"/>
<protein>
    <submittedName>
        <fullName evidence="2">Uncharacterized protein</fullName>
    </submittedName>
</protein>
<feature type="region of interest" description="Disordered" evidence="1">
    <location>
        <begin position="30"/>
        <end position="52"/>
    </location>
</feature>
<dbReference type="Proteomes" id="UP000799640">
    <property type="component" value="Unassembled WGS sequence"/>
</dbReference>
<organism evidence="2 3">
    <name type="scientific">Trichodelitschia bisporula</name>
    <dbReference type="NCBI Taxonomy" id="703511"/>
    <lineage>
        <taxon>Eukaryota</taxon>
        <taxon>Fungi</taxon>
        <taxon>Dikarya</taxon>
        <taxon>Ascomycota</taxon>
        <taxon>Pezizomycotina</taxon>
        <taxon>Dothideomycetes</taxon>
        <taxon>Dothideomycetes incertae sedis</taxon>
        <taxon>Phaeotrichales</taxon>
        <taxon>Phaeotrichaceae</taxon>
        <taxon>Trichodelitschia</taxon>
    </lineage>
</organism>
<dbReference type="EMBL" id="ML996693">
    <property type="protein sequence ID" value="KAF2401085.1"/>
    <property type="molecule type" value="Genomic_DNA"/>
</dbReference>
<sequence>MFPDDDTPVRLASVNFFIARQAGERGGVLQCLPGKPRRQPHLASVSESDAEGGRAEDAIAQLAAMCPQSTSHLSMISWKANAREMSGPWSENPRQACNPGTRAAGQMWHLPIRTLPLTLRLAKTVLCIVSNVKALCASVNLQMLRLSNGAFAQSRVCAAEINVD</sequence>
<evidence type="ECO:0000313" key="2">
    <source>
        <dbReference type="EMBL" id="KAF2401085.1"/>
    </source>
</evidence>
<reference evidence="2" key="1">
    <citation type="journal article" date="2020" name="Stud. Mycol.">
        <title>101 Dothideomycetes genomes: a test case for predicting lifestyles and emergence of pathogens.</title>
        <authorList>
            <person name="Haridas S."/>
            <person name="Albert R."/>
            <person name="Binder M."/>
            <person name="Bloem J."/>
            <person name="Labutti K."/>
            <person name="Salamov A."/>
            <person name="Andreopoulos B."/>
            <person name="Baker S."/>
            <person name="Barry K."/>
            <person name="Bills G."/>
            <person name="Bluhm B."/>
            <person name="Cannon C."/>
            <person name="Castanera R."/>
            <person name="Culley D."/>
            <person name="Daum C."/>
            <person name="Ezra D."/>
            <person name="Gonzalez J."/>
            <person name="Henrissat B."/>
            <person name="Kuo A."/>
            <person name="Liang C."/>
            <person name="Lipzen A."/>
            <person name="Lutzoni F."/>
            <person name="Magnuson J."/>
            <person name="Mondo S."/>
            <person name="Nolan M."/>
            <person name="Ohm R."/>
            <person name="Pangilinan J."/>
            <person name="Park H.-J."/>
            <person name="Ramirez L."/>
            <person name="Alfaro M."/>
            <person name="Sun H."/>
            <person name="Tritt A."/>
            <person name="Yoshinaga Y."/>
            <person name="Zwiers L.-H."/>
            <person name="Turgeon B."/>
            <person name="Goodwin S."/>
            <person name="Spatafora J."/>
            <person name="Crous P."/>
            <person name="Grigoriev I."/>
        </authorList>
    </citation>
    <scope>NUCLEOTIDE SEQUENCE</scope>
    <source>
        <strain evidence="2">CBS 262.69</strain>
    </source>
</reference>
<gene>
    <name evidence="2" type="ORF">EJ06DRAFT_520988</name>
</gene>
<keyword evidence="3" id="KW-1185">Reference proteome</keyword>
<evidence type="ECO:0000313" key="3">
    <source>
        <dbReference type="Proteomes" id="UP000799640"/>
    </source>
</evidence>
<evidence type="ECO:0000256" key="1">
    <source>
        <dbReference type="SAM" id="MobiDB-lite"/>
    </source>
</evidence>
<accession>A0A6G1HZB6</accession>